<evidence type="ECO:0000313" key="1">
    <source>
        <dbReference type="EMBL" id="EJK59174.1"/>
    </source>
</evidence>
<keyword evidence="2" id="KW-1185">Reference proteome</keyword>
<protein>
    <recommendedName>
        <fullName evidence="3">Reverse transcriptase domain-containing protein</fullName>
    </recommendedName>
</protein>
<name>K0S301_THAOC</name>
<dbReference type="Proteomes" id="UP000266841">
    <property type="component" value="Unassembled WGS sequence"/>
</dbReference>
<gene>
    <name evidence="1" type="ORF">THAOC_20641</name>
</gene>
<proteinExistence type="predicted"/>
<sequence>MNTKRHLKSTSTTTPHTHLILVELKSDTFTVPWAPSRSVDPFTPICPIPPFLYPRKVRLKNGRAGGASRLCAEDVKGWLRGMGDEEDPEKRAEGTGDHKCSGRSLWSFPKVLQGTTATGELGCLNLSEPGRSSKASWIRDSVLSSSILLCGTAGILEAKLAQQLAYLKQRPLYGIFIDLLKAYDAMDGDRFMEIMEGLGLGPTYDATESNLLGRAEASVLQGREALRPLRRAFQG</sequence>
<organism evidence="1 2">
    <name type="scientific">Thalassiosira oceanica</name>
    <name type="common">Marine diatom</name>
    <dbReference type="NCBI Taxonomy" id="159749"/>
    <lineage>
        <taxon>Eukaryota</taxon>
        <taxon>Sar</taxon>
        <taxon>Stramenopiles</taxon>
        <taxon>Ochrophyta</taxon>
        <taxon>Bacillariophyta</taxon>
        <taxon>Coscinodiscophyceae</taxon>
        <taxon>Thalassiosirophycidae</taxon>
        <taxon>Thalassiosirales</taxon>
        <taxon>Thalassiosiraceae</taxon>
        <taxon>Thalassiosira</taxon>
    </lineage>
</organism>
<comment type="caution">
    <text evidence="1">The sequence shown here is derived from an EMBL/GenBank/DDBJ whole genome shotgun (WGS) entry which is preliminary data.</text>
</comment>
<evidence type="ECO:0000313" key="2">
    <source>
        <dbReference type="Proteomes" id="UP000266841"/>
    </source>
</evidence>
<evidence type="ECO:0008006" key="3">
    <source>
        <dbReference type="Google" id="ProtNLM"/>
    </source>
</evidence>
<dbReference type="OrthoDB" id="167820at2759"/>
<dbReference type="AlphaFoldDB" id="K0S301"/>
<reference evidence="1 2" key="1">
    <citation type="journal article" date="2012" name="Genome Biol.">
        <title>Genome and low-iron response of an oceanic diatom adapted to chronic iron limitation.</title>
        <authorList>
            <person name="Lommer M."/>
            <person name="Specht M."/>
            <person name="Roy A.S."/>
            <person name="Kraemer L."/>
            <person name="Andreson R."/>
            <person name="Gutowska M.A."/>
            <person name="Wolf J."/>
            <person name="Bergner S.V."/>
            <person name="Schilhabel M.B."/>
            <person name="Klostermeier U.C."/>
            <person name="Beiko R.G."/>
            <person name="Rosenstiel P."/>
            <person name="Hippler M."/>
            <person name="Laroche J."/>
        </authorList>
    </citation>
    <scope>NUCLEOTIDE SEQUENCE [LARGE SCALE GENOMIC DNA]</scope>
    <source>
        <strain evidence="1 2">CCMP1005</strain>
    </source>
</reference>
<accession>K0S301</accession>
<dbReference type="EMBL" id="AGNL01023450">
    <property type="protein sequence ID" value="EJK59174.1"/>
    <property type="molecule type" value="Genomic_DNA"/>
</dbReference>